<dbReference type="InterPro" id="IPR006222">
    <property type="entry name" value="GCVT_N"/>
</dbReference>
<dbReference type="Pfam" id="PF01571">
    <property type="entry name" value="GCV_T"/>
    <property type="match status" value="1"/>
</dbReference>
<feature type="binding site" evidence="7">
    <location>
        <position position="201"/>
    </location>
    <ligand>
        <name>substrate</name>
    </ligand>
</feature>
<proteinExistence type="inferred from homology"/>
<dbReference type="OrthoDB" id="2001at2157"/>
<dbReference type="NCBIfam" id="TIGR00528">
    <property type="entry name" value="gcvT"/>
    <property type="match status" value="1"/>
</dbReference>
<dbReference type="SUPFAM" id="SSF103025">
    <property type="entry name" value="Folate-binding domain"/>
    <property type="match status" value="1"/>
</dbReference>
<dbReference type="PANTHER" id="PTHR43757">
    <property type="entry name" value="AMINOMETHYLTRANSFERASE"/>
    <property type="match status" value="1"/>
</dbReference>
<dbReference type="GO" id="GO:0008483">
    <property type="term" value="F:transaminase activity"/>
    <property type="evidence" value="ECO:0007669"/>
    <property type="project" value="UniProtKB-KW"/>
</dbReference>
<protein>
    <recommendedName>
        <fullName evidence="2">aminomethyltransferase</fullName>
        <ecNumber evidence="2">2.1.2.10</ecNumber>
    </recommendedName>
    <alternativeName>
        <fullName evidence="5">Glycine cleavage system T protein</fullName>
    </alternativeName>
</protein>
<dbReference type="Pfam" id="PF08669">
    <property type="entry name" value="GCV_T_C"/>
    <property type="match status" value="1"/>
</dbReference>
<evidence type="ECO:0000256" key="2">
    <source>
        <dbReference type="ARBA" id="ARBA00012616"/>
    </source>
</evidence>
<evidence type="ECO:0000259" key="8">
    <source>
        <dbReference type="Pfam" id="PF01571"/>
    </source>
</evidence>
<evidence type="ECO:0000256" key="3">
    <source>
        <dbReference type="ARBA" id="ARBA00022576"/>
    </source>
</evidence>
<dbReference type="FunCoup" id="I3TEN9">
    <property type="interactions" value="78"/>
</dbReference>
<keyword evidence="11" id="KW-1185">Reference proteome</keyword>
<evidence type="ECO:0000256" key="7">
    <source>
        <dbReference type="PIRSR" id="PIRSR006487-1"/>
    </source>
</evidence>
<accession>I3TEN9</accession>
<dbReference type="GO" id="GO:0005960">
    <property type="term" value="C:glycine cleavage complex"/>
    <property type="evidence" value="ECO:0007669"/>
    <property type="project" value="InterPro"/>
</dbReference>
<dbReference type="EC" id="2.1.2.10" evidence="2"/>
<dbReference type="PIRSF" id="PIRSF006487">
    <property type="entry name" value="GcvT"/>
    <property type="match status" value="1"/>
</dbReference>
<dbReference type="GeneID" id="13013120"/>
<dbReference type="InterPro" id="IPR027266">
    <property type="entry name" value="TrmE/GcvT-like"/>
</dbReference>
<evidence type="ECO:0000313" key="11">
    <source>
        <dbReference type="Proteomes" id="UP000005270"/>
    </source>
</evidence>
<evidence type="ECO:0000313" key="10">
    <source>
        <dbReference type="EMBL" id="AFK51227.1"/>
    </source>
</evidence>
<dbReference type="RefSeq" id="WP_014737477.1">
    <property type="nucleotide sequence ID" value="NC_017954.1"/>
</dbReference>
<dbReference type="KEGG" id="thg:TCELL_0803"/>
<evidence type="ECO:0000256" key="6">
    <source>
        <dbReference type="ARBA" id="ARBA00047665"/>
    </source>
</evidence>
<dbReference type="GO" id="GO:0004047">
    <property type="term" value="F:aminomethyltransferase activity"/>
    <property type="evidence" value="ECO:0007669"/>
    <property type="project" value="UniProtKB-EC"/>
</dbReference>
<dbReference type="InParanoid" id="I3TEN9"/>
<dbReference type="InterPro" id="IPR006223">
    <property type="entry name" value="GcvT"/>
</dbReference>
<reference evidence="10 11" key="1">
    <citation type="journal article" date="2012" name="J. Bacteriol.">
        <title>Complete genome sequence of the hyperthermophilic cellulolytic Crenarchaeon 'Thermogladius cellulolyticus' 1633.</title>
        <authorList>
            <person name="Mardanov A.V."/>
            <person name="Kochetkova T.V."/>
            <person name="Beletsky A.V."/>
            <person name="Bonch-Osmolovskaya E.A."/>
            <person name="Ravin N.V."/>
            <person name="Skryabin K.G."/>
        </authorList>
    </citation>
    <scope>NUCLEOTIDE SEQUENCE [LARGE SCALE GENOMIC DNA]</scope>
    <source>
        <strain evidence="11">DSM 22663 / VKM B-2946 / 1633</strain>
    </source>
</reference>
<evidence type="ECO:0000256" key="1">
    <source>
        <dbReference type="ARBA" id="ARBA00008609"/>
    </source>
</evidence>
<dbReference type="GO" id="GO:0006546">
    <property type="term" value="P:glycine catabolic process"/>
    <property type="evidence" value="ECO:0007669"/>
    <property type="project" value="InterPro"/>
</dbReference>
<feature type="domain" description="GCVT N-terminal" evidence="8">
    <location>
        <begin position="12"/>
        <end position="250"/>
    </location>
</feature>
<dbReference type="Proteomes" id="UP000005270">
    <property type="component" value="Chromosome"/>
</dbReference>
<name>I3TEN9_THEC1</name>
<feature type="domain" description="Aminomethyltransferase C-terminal" evidence="9">
    <location>
        <begin position="292"/>
        <end position="367"/>
    </location>
</feature>
<dbReference type="NCBIfam" id="NF001567">
    <property type="entry name" value="PRK00389.1"/>
    <property type="match status" value="1"/>
</dbReference>
<dbReference type="EMBL" id="CP003531">
    <property type="protein sequence ID" value="AFK51227.1"/>
    <property type="molecule type" value="Genomic_DNA"/>
</dbReference>
<keyword evidence="3" id="KW-0032">Aminotransferase</keyword>
<dbReference type="GO" id="GO:0032259">
    <property type="term" value="P:methylation"/>
    <property type="evidence" value="ECO:0007669"/>
    <property type="project" value="UniProtKB-KW"/>
</dbReference>
<sequence>MPKIQLLDFYIEKLGAEPGTFGEWEVPYRFSGAIEEHLEVRRRAAFFDVSHMGRLLVRGGDAFEFLQYVYTKDLGKVKTGFMSGPTLSLNQFARVKDDEMLYKLSDEEWLIVTNALATEKMKSFFASVKTEKGSKVEISDLTSEYSMLALQGPESVRVMEALGAGWASGLRPLEFRQNEVIGNASVYLVSRSGWTGEDGFEIWARPTEAVKLVEQLVKLGVKPAGLIARDTLRIEAGFVLGGNEYGEDPSRFPCAVGLRYGMGAVSWSKRGFFGEEALRACRKEGPRWVRYGLKFSKEAGRIVPRNGDAVYVEDVRVGWVTSGMYSPILERPIAQAYIDTRYAILGEEVEVEVRGKRHEAKIVDFPFIVKK</sequence>
<dbReference type="InterPro" id="IPR028896">
    <property type="entry name" value="GcvT/YgfZ/DmdA"/>
</dbReference>
<comment type="catalytic activity">
    <reaction evidence="6">
        <text>N(6)-[(R)-S(8)-aminomethyldihydrolipoyl]-L-lysyl-[protein] + (6S)-5,6,7,8-tetrahydrofolate = N(6)-[(R)-dihydrolipoyl]-L-lysyl-[protein] + (6R)-5,10-methylene-5,6,7,8-tetrahydrofolate + NH4(+)</text>
        <dbReference type="Rhea" id="RHEA:16945"/>
        <dbReference type="Rhea" id="RHEA-COMP:10475"/>
        <dbReference type="Rhea" id="RHEA-COMP:10492"/>
        <dbReference type="ChEBI" id="CHEBI:15636"/>
        <dbReference type="ChEBI" id="CHEBI:28938"/>
        <dbReference type="ChEBI" id="CHEBI:57453"/>
        <dbReference type="ChEBI" id="CHEBI:83100"/>
        <dbReference type="ChEBI" id="CHEBI:83143"/>
        <dbReference type="EC" id="2.1.2.10"/>
    </reaction>
</comment>
<evidence type="ECO:0000259" key="9">
    <source>
        <dbReference type="Pfam" id="PF08669"/>
    </source>
</evidence>
<dbReference type="PANTHER" id="PTHR43757:SF2">
    <property type="entry name" value="AMINOMETHYLTRANSFERASE, MITOCHONDRIAL"/>
    <property type="match status" value="1"/>
</dbReference>
<keyword evidence="10" id="KW-0489">Methyltransferase</keyword>
<evidence type="ECO:0000256" key="4">
    <source>
        <dbReference type="ARBA" id="ARBA00022679"/>
    </source>
</evidence>
<dbReference type="InterPro" id="IPR029043">
    <property type="entry name" value="GcvT/YgfZ_C"/>
</dbReference>
<keyword evidence="4 10" id="KW-0808">Transferase</keyword>
<dbReference type="GO" id="GO:0008168">
    <property type="term" value="F:methyltransferase activity"/>
    <property type="evidence" value="ECO:0007669"/>
    <property type="project" value="UniProtKB-KW"/>
</dbReference>
<dbReference type="HOGENOM" id="CLU_007884_10_2_2"/>
<dbReference type="AlphaFoldDB" id="I3TEN9"/>
<dbReference type="eggNOG" id="arCOG00756">
    <property type="taxonomic scope" value="Archaea"/>
</dbReference>
<dbReference type="Gene3D" id="3.30.1360.120">
    <property type="entry name" value="Probable tRNA modification gtpase trme, domain 1"/>
    <property type="match status" value="1"/>
</dbReference>
<gene>
    <name evidence="10" type="ordered locus">TCELL_0803</name>
</gene>
<organism evidence="10 11">
    <name type="scientific">Thermogladius calderae (strain DSM 22663 / VKM B-2946 / 1633)</name>
    <dbReference type="NCBI Taxonomy" id="1184251"/>
    <lineage>
        <taxon>Archaea</taxon>
        <taxon>Thermoproteota</taxon>
        <taxon>Thermoprotei</taxon>
        <taxon>Desulfurococcales</taxon>
        <taxon>Desulfurococcaceae</taxon>
        <taxon>Thermogladius</taxon>
    </lineage>
</organism>
<dbReference type="InterPro" id="IPR013977">
    <property type="entry name" value="GcvT_C"/>
</dbReference>
<comment type="similarity">
    <text evidence="1">Belongs to the GcvT family.</text>
</comment>
<dbReference type="SUPFAM" id="SSF101790">
    <property type="entry name" value="Aminomethyltransferase beta-barrel domain"/>
    <property type="match status" value="1"/>
</dbReference>
<evidence type="ECO:0000256" key="5">
    <source>
        <dbReference type="ARBA" id="ARBA00031395"/>
    </source>
</evidence>
<dbReference type="STRING" id="1184251.TCELL_0803"/>